<accession>Q700Q8</accession>
<dbReference type="InterPro" id="IPR004283">
    <property type="entry name" value="Lef-2"/>
</dbReference>
<dbReference type="Pfam" id="PF03041">
    <property type="entry name" value="Baculo_LEF-2"/>
    <property type="match status" value="1"/>
</dbReference>
<sequence>MATATRDRCLPSMWSPSFINNTQLIDKTKDYLVPVEDVHVEIGPYTRFERGGLYVRLSGLRLFYLLKAKSSAGANAVVPNARVGKKSCRNVCFAATDDKRNVAKLIRSKLKLPPCMEHLLRSLERAPRGDRFKKRFVFNCYIANLLTCTKCRKECLISAMKTLYDYDDKCVREFESMLKRDENDMYKPPNCCNMKRDKMCFKSQTCKGANPLCNK</sequence>
<reference evidence="1" key="1">
    <citation type="submission" date="2004-03" db="EMBL/GenBank/DDBJ databases">
        <title>Late expression factor genes of Orgyia ericae single-nucleocapsid nucleopolyhedrovirus (OrerSNPV).</title>
        <authorList>
            <person name="Gu Q.W."/>
            <person name="Yang L.R."/>
            <person name="Zhang C.X."/>
        </authorList>
    </citation>
    <scope>NUCLEOTIDE SEQUENCE</scope>
</reference>
<dbReference type="GO" id="GO:0019083">
    <property type="term" value="P:viral transcription"/>
    <property type="evidence" value="ECO:0007669"/>
    <property type="project" value="InterPro"/>
</dbReference>
<gene>
    <name evidence="1" type="primary">lef2</name>
</gene>
<dbReference type="EMBL" id="AJ629189">
    <property type="protein sequence ID" value="CAF32809.1"/>
    <property type="molecule type" value="Genomic_DNA"/>
</dbReference>
<name>Q700Q8_9ABAC</name>
<protein>
    <submittedName>
        <fullName evidence="1">Late expression factor 2</fullName>
    </submittedName>
</protein>
<organism evidence="1">
    <name type="scientific">Orgyia ericae nucleopolyhedrovirus</name>
    <dbReference type="NCBI Taxonomy" id="260683"/>
    <lineage>
        <taxon>Viruses</taxon>
        <taxon>Viruses incertae sedis</taxon>
        <taxon>Naldaviricetes</taxon>
        <taxon>Lefavirales</taxon>
        <taxon>Baculoviridae</taxon>
        <taxon>Alphabaculovirus</taxon>
    </lineage>
</organism>
<evidence type="ECO:0000313" key="1">
    <source>
        <dbReference type="EMBL" id="CAF32809.1"/>
    </source>
</evidence>
<proteinExistence type="predicted"/>